<accession>A0A8K0JVT9</accession>
<dbReference type="SMART" id="SM00679">
    <property type="entry name" value="CTNS"/>
    <property type="match status" value="2"/>
</dbReference>
<dbReference type="Gene3D" id="1.20.1280.290">
    <property type="match status" value="2"/>
</dbReference>
<sequence length="273" mass="30707">MGFIGDLAAVGMAVGPPLIYVDQVRKILKARDSSGFSIDICAVVIIANITRCFFYLGHRFETSLIVQSILLITSQLFLLSLCIHNRPTRSSQERIDNEQQSFASRMLKQRPFNFWQWDRLGSYLEFLAGFIVVMVIIHFALGWSSSVVESLGLIALGLESTLPIPQLLSNYRRRSTEGFSDLVLAGWLGGDIFKTGFYLARHSPMQFTICGAITVLLDLCVLAQRLIYRDRAPQNLPEDEQIIGAPIDHEHELALHSPYGDMDPEDDSRQRTS</sequence>
<evidence type="ECO:0000313" key="6">
    <source>
        <dbReference type="EMBL" id="KAG7571323.1"/>
    </source>
</evidence>
<feature type="transmembrane region" description="Helical" evidence="5">
    <location>
        <begin position="64"/>
        <end position="84"/>
    </location>
</feature>
<dbReference type="Pfam" id="PF04193">
    <property type="entry name" value="PQ-loop"/>
    <property type="match status" value="1"/>
</dbReference>
<evidence type="ECO:0000256" key="3">
    <source>
        <dbReference type="ARBA" id="ARBA00022989"/>
    </source>
</evidence>
<name>A0A8K0JVT9_9TREE</name>
<comment type="caution">
    <text evidence="6">The sequence shown here is derived from an EMBL/GenBank/DDBJ whole genome shotgun (WGS) entry which is preliminary data.</text>
</comment>
<dbReference type="GO" id="GO:0016020">
    <property type="term" value="C:membrane"/>
    <property type="evidence" value="ECO:0007669"/>
    <property type="project" value="UniProtKB-SubCell"/>
</dbReference>
<dbReference type="Proteomes" id="UP000812966">
    <property type="component" value="Unassembled WGS sequence"/>
</dbReference>
<proteinExistence type="predicted"/>
<feature type="transmembrane region" description="Helical" evidence="5">
    <location>
        <begin position="120"/>
        <end position="141"/>
    </location>
</feature>
<evidence type="ECO:0000256" key="4">
    <source>
        <dbReference type="ARBA" id="ARBA00023136"/>
    </source>
</evidence>
<evidence type="ECO:0008006" key="8">
    <source>
        <dbReference type="Google" id="ProtNLM"/>
    </source>
</evidence>
<feature type="transmembrane region" description="Helical" evidence="5">
    <location>
        <begin position="205"/>
        <end position="223"/>
    </location>
</feature>
<dbReference type="GO" id="GO:0042147">
    <property type="term" value="P:retrograde transport, endosome to Golgi"/>
    <property type="evidence" value="ECO:0007669"/>
    <property type="project" value="TreeGrafter"/>
</dbReference>
<dbReference type="GO" id="GO:0005829">
    <property type="term" value="C:cytosol"/>
    <property type="evidence" value="ECO:0007669"/>
    <property type="project" value="GOC"/>
</dbReference>
<evidence type="ECO:0000256" key="5">
    <source>
        <dbReference type="SAM" id="Phobius"/>
    </source>
</evidence>
<reference evidence="6" key="1">
    <citation type="submission" date="2020-04" db="EMBL/GenBank/DDBJ databases">
        <title>Analysis of mating type loci in Filobasidium floriforme.</title>
        <authorList>
            <person name="Nowrousian M."/>
        </authorList>
    </citation>
    <scope>NUCLEOTIDE SEQUENCE</scope>
    <source>
        <strain evidence="6">CBS 6242</strain>
    </source>
</reference>
<evidence type="ECO:0000256" key="1">
    <source>
        <dbReference type="ARBA" id="ARBA00004141"/>
    </source>
</evidence>
<dbReference type="OrthoDB" id="292213at2759"/>
<dbReference type="PANTHER" id="PTHR14856">
    <property type="entry name" value="PQ-LOOP REPEAT-CONTAINING PROTEIN 1-LIKE PROTEIN"/>
    <property type="match status" value="1"/>
</dbReference>
<gene>
    <name evidence="6" type="ORF">FFLO_00675</name>
</gene>
<dbReference type="AlphaFoldDB" id="A0A8K0JVT9"/>
<feature type="transmembrane region" description="Helical" evidence="5">
    <location>
        <begin position="36"/>
        <end position="58"/>
    </location>
</feature>
<dbReference type="InterPro" id="IPR006603">
    <property type="entry name" value="PQ-loop_rpt"/>
</dbReference>
<dbReference type="GO" id="GO:0005802">
    <property type="term" value="C:trans-Golgi network"/>
    <property type="evidence" value="ECO:0007669"/>
    <property type="project" value="TreeGrafter"/>
</dbReference>
<dbReference type="EMBL" id="JABELV010000008">
    <property type="protein sequence ID" value="KAG7571323.1"/>
    <property type="molecule type" value="Genomic_DNA"/>
</dbReference>
<protein>
    <recommendedName>
        <fullName evidence="8">PQ-loop repeat-containing protein 1</fullName>
    </recommendedName>
</protein>
<dbReference type="PANTHER" id="PTHR14856:SF9">
    <property type="entry name" value="PQ-LOOP REPEAT-CONTAINING PROTEIN 1"/>
    <property type="match status" value="1"/>
</dbReference>
<keyword evidence="4 5" id="KW-0472">Membrane</keyword>
<keyword evidence="2 5" id="KW-0812">Transmembrane</keyword>
<evidence type="ECO:0000256" key="2">
    <source>
        <dbReference type="ARBA" id="ARBA00022692"/>
    </source>
</evidence>
<dbReference type="GO" id="GO:0005768">
    <property type="term" value="C:endosome"/>
    <property type="evidence" value="ECO:0007669"/>
    <property type="project" value="TreeGrafter"/>
</dbReference>
<keyword evidence="3 5" id="KW-1133">Transmembrane helix</keyword>
<evidence type="ECO:0000313" key="7">
    <source>
        <dbReference type="Proteomes" id="UP000812966"/>
    </source>
</evidence>
<keyword evidence="7" id="KW-1185">Reference proteome</keyword>
<organism evidence="6 7">
    <name type="scientific">Filobasidium floriforme</name>
    <dbReference type="NCBI Taxonomy" id="5210"/>
    <lineage>
        <taxon>Eukaryota</taxon>
        <taxon>Fungi</taxon>
        <taxon>Dikarya</taxon>
        <taxon>Basidiomycota</taxon>
        <taxon>Agaricomycotina</taxon>
        <taxon>Tremellomycetes</taxon>
        <taxon>Filobasidiales</taxon>
        <taxon>Filobasidiaceae</taxon>
        <taxon>Filobasidium</taxon>
    </lineage>
</organism>
<comment type="subcellular location">
    <subcellularLocation>
        <location evidence="1">Membrane</location>
        <topology evidence="1">Multi-pass membrane protein</topology>
    </subcellularLocation>
</comment>
<dbReference type="InterPro" id="IPR052241">
    <property type="entry name" value="SLC66/Scramblase_ANY1"/>
</dbReference>
<dbReference type="GO" id="GO:0045332">
    <property type="term" value="P:phospholipid translocation"/>
    <property type="evidence" value="ECO:0007669"/>
    <property type="project" value="TreeGrafter"/>
</dbReference>